<dbReference type="InterPro" id="IPR052190">
    <property type="entry name" value="Euk-Arch_PrmC-MTase"/>
</dbReference>
<dbReference type="GO" id="GO:0035657">
    <property type="term" value="C:eRF1 methyltransferase complex"/>
    <property type="evidence" value="ECO:0007669"/>
    <property type="project" value="TreeGrafter"/>
</dbReference>
<evidence type="ECO:0000256" key="2">
    <source>
        <dbReference type="ARBA" id="ARBA00022679"/>
    </source>
</evidence>
<dbReference type="PANTHER" id="PTHR45875:SF1">
    <property type="entry name" value="METHYLTRANSFERASE N6AMT1"/>
    <property type="match status" value="1"/>
</dbReference>
<evidence type="ECO:0000313" key="5">
    <source>
        <dbReference type="Proteomes" id="UP000653692"/>
    </source>
</evidence>
<accession>A0A832ZD94</accession>
<dbReference type="Proteomes" id="UP000653692">
    <property type="component" value="Unassembled WGS sequence"/>
</dbReference>
<protein>
    <submittedName>
        <fullName evidence="4">Protoporphyrinogen oxidase</fullName>
    </submittedName>
</protein>
<dbReference type="Gene3D" id="3.40.50.150">
    <property type="entry name" value="Vaccinia Virus protein VP39"/>
    <property type="match status" value="1"/>
</dbReference>
<sequence length="85" mass="9623">ELEGLIDLALIGGKSGREVIDRFIDQVKNYLTPKGIVQVVQSSITGIERTMEKFTRLGFKVEVTARKRYFFEEIVVITAMLNESS</sequence>
<keyword evidence="3" id="KW-0949">S-adenosyl-L-methionine</keyword>
<evidence type="ECO:0000256" key="1">
    <source>
        <dbReference type="ARBA" id="ARBA00022603"/>
    </source>
</evidence>
<dbReference type="EMBL" id="DQUR01000162">
    <property type="protein sequence ID" value="HIP89250.1"/>
    <property type="molecule type" value="Genomic_DNA"/>
</dbReference>
<dbReference type="GO" id="GO:0032259">
    <property type="term" value="P:methylation"/>
    <property type="evidence" value="ECO:0007669"/>
    <property type="project" value="UniProtKB-KW"/>
</dbReference>
<evidence type="ECO:0000256" key="3">
    <source>
        <dbReference type="ARBA" id="ARBA00022691"/>
    </source>
</evidence>
<dbReference type="SUPFAM" id="SSF53335">
    <property type="entry name" value="S-adenosyl-L-methionine-dependent methyltransferases"/>
    <property type="match status" value="1"/>
</dbReference>
<dbReference type="AlphaFoldDB" id="A0A832ZD94"/>
<name>A0A832ZD94_9EURY</name>
<organism evidence="4 5">
    <name type="scientific">Thermococcus paralvinellae</name>
    <dbReference type="NCBI Taxonomy" id="582419"/>
    <lineage>
        <taxon>Archaea</taxon>
        <taxon>Methanobacteriati</taxon>
        <taxon>Methanobacteriota</taxon>
        <taxon>Thermococci</taxon>
        <taxon>Thermococcales</taxon>
        <taxon>Thermococcaceae</taxon>
        <taxon>Thermococcus</taxon>
    </lineage>
</organism>
<dbReference type="GO" id="GO:0008757">
    <property type="term" value="F:S-adenosylmethionine-dependent methyltransferase activity"/>
    <property type="evidence" value="ECO:0007669"/>
    <property type="project" value="TreeGrafter"/>
</dbReference>
<dbReference type="PANTHER" id="PTHR45875">
    <property type="entry name" value="METHYLTRANSFERASE N6AMT1"/>
    <property type="match status" value="1"/>
</dbReference>
<proteinExistence type="predicted"/>
<dbReference type="InterPro" id="IPR029063">
    <property type="entry name" value="SAM-dependent_MTases_sf"/>
</dbReference>
<gene>
    <name evidence="4" type="ORF">EYH24_04800</name>
</gene>
<feature type="non-terminal residue" evidence="4">
    <location>
        <position position="1"/>
    </location>
</feature>
<keyword evidence="2" id="KW-0808">Transferase</keyword>
<evidence type="ECO:0000313" key="4">
    <source>
        <dbReference type="EMBL" id="HIP89250.1"/>
    </source>
</evidence>
<comment type="caution">
    <text evidence="4">The sequence shown here is derived from an EMBL/GenBank/DDBJ whole genome shotgun (WGS) entry which is preliminary data.</text>
</comment>
<dbReference type="GO" id="GO:0008276">
    <property type="term" value="F:protein methyltransferase activity"/>
    <property type="evidence" value="ECO:0007669"/>
    <property type="project" value="TreeGrafter"/>
</dbReference>
<keyword evidence="1" id="KW-0489">Methyltransferase</keyword>
<dbReference type="InterPro" id="IPR004557">
    <property type="entry name" value="PrmC-related"/>
</dbReference>
<reference evidence="4" key="1">
    <citation type="journal article" date="2020" name="ISME J.">
        <title>Gammaproteobacteria mediating utilization of methyl-, sulfur- and petroleum organic compounds in deep ocean hydrothermal plumes.</title>
        <authorList>
            <person name="Zhou Z."/>
            <person name="Liu Y."/>
            <person name="Pan J."/>
            <person name="Cron B.R."/>
            <person name="Toner B.M."/>
            <person name="Anantharaman K."/>
            <person name="Breier J.A."/>
            <person name="Dick G.J."/>
            <person name="Li M."/>
        </authorList>
    </citation>
    <scope>NUCLEOTIDE SEQUENCE</scope>
    <source>
        <strain evidence="4">SZUA-1476</strain>
    </source>
</reference>
<dbReference type="NCBIfam" id="TIGR00537">
    <property type="entry name" value="hemK_rel_arch"/>
    <property type="match status" value="1"/>
</dbReference>